<proteinExistence type="predicted"/>
<protein>
    <submittedName>
        <fullName evidence="3">Uncharacterized protein</fullName>
    </submittedName>
</protein>
<evidence type="ECO:0000256" key="1">
    <source>
        <dbReference type="SAM" id="MobiDB-lite"/>
    </source>
</evidence>
<dbReference type="AlphaFoldDB" id="A0A8T5UT26"/>
<accession>A0A8T5UT26</accession>
<comment type="caution">
    <text evidence="3">The sequence shown here is derived from an EMBL/GenBank/DDBJ whole genome shotgun (WGS) entry which is preliminary data.</text>
</comment>
<dbReference type="EMBL" id="JAIOUQ010000003">
    <property type="protein sequence ID" value="MBZ2165126.1"/>
    <property type="molecule type" value="Genomic_DNA"/>
</dbReference>
<keyword evidence="2" id="KW-0472">Membrane</keyword>
<reference evidence="4" key="1">
    <citation type="journal article" date="2022" name="Microbiol. Resour. Announc.">
        <title>Draft Genome Sequence of a Methanogenic Archaeon from West Spitsbergen Permafrost.</title>
        <authorList>
            <person name="Trubitsyn V."/>
            <person name="Rivkina E."/>
            <person name="Shcherbakova V."/>
        </authorList>
    </citation>
    <scope>NUCLEOTIDE SEQUENCE [LARGE SCALE GENOMIC DNA]</scope>
    <source>
        <strain evidence="4">VT</strain>
    </source>
</reference>
<dbReference type="RefSeq" id="WP_223790752.1">
    <property type="nucleotide sequence ID" value="NZ_JAIOUQ010000003.1"/>
</dbReference>
<feature type="region of interest" description="Disordered" evidence="1">
    <location>
        <begin position="53"/>
        <end position="85"/>
    </location>
</feature>
<evidence type="ECO:0000313" key="3">
    <source>
        <dbReference type="EMBL" id="MBZ2165126.1"/>
    </source>
</evidence>
<evidence type="ECO:0000313" key="4">
    <source>
        <dbReference type="Proteomes" id="UP000825933"/>
    </source>
</evidence>
<dbReference type="Proteomes" id="UP000825933">
    <property type="component" value="Unassembled WGS sequence"/>
</dbReference>
<name>A0A8T5UT26_9EURY</name>
<sequence length="113" mass="12445">MKLLNVTLSILLVLGFVMTPSCVFAYENSFTSSASISGFSVHSLSTITNLNPMVKGSSVGGKGSTSSSKKIKDSDDDDSNSTDDGNNWWIWIIVVIIIILIIFGIWFFYLRNR</sequence>
<organism evidence="3 4">
    <name type="scientific">Methanobacterium spitsbergense</name>
    <dbReference type="NCBI Taxonomy" id="2874285"/>
    <lineage>
        <taxon>Archaea</taxon>
        <taxon>Methanobacteriati</taxon>
        <taxon>Methanobacteriota</taxon>
        <taxon>Methanomada group</taxon>
        <taxon>Methanobacteria</taxon>
        <taxon>Methanobacteriales</taxon>
        <taxon>Methanobacteriaceae</taxon>
        <taxon>Methanobacterium</taxon>
    </lineage>
</organism>
<gene>
    <name evidence="3" type="ORF">K8N75_03595</name>
</gene>
<evidence type="ECO:0000256" key="2">
    <source>
        <dbReference type="SAM" id="Phobius"/>
    </source>
</evidence>
<keyword evidence="2" id="KW-0812">Transmembrane</keyword>
<keyword evidence="2" id="KW-1133">Transmembrane helix</keyword>
<feature type="transmembrane region" description="Helical" evidence="2">
    <location>
        <begin position="88"/>
        <end position="110"/>
    </location>
</feature>
<keyword evidence="4" id="KW-1185">Reference proteome</keyword>